<dbReference type="AlphaFoldDB" id="A0A8T0DLJ1"/>
<evidence type="ECO:0000313" key="3">
    <source>
        <dbReference type="Proteomes" id="UP000699462"/>
    </source>
</evidence>
<organism evidence="2 3">
    <name type="scientific">Paragonimus westermani</name>
    <dbReference type="NCBI Taxonomy" id="34504"/>
    <lineage>
        <taxon>Eukaryota</taxon>
        <taxon>Metazoa</taxon>
        <taxon>Spiralia</taxon>
        <taxon>Lophotrochozoa</taxon>
        <taxon>Platyhelminthes</taxon>
        <taxon>Trematoda</taxon>
        <taxon>Digenea</taxon>
        <taxon>Plagiorchiida</taxon>
        <taxon>Troglotremata</taxon>
        <taxon>Troglotrematidae</taxon>
        <taxon>Paragonimus</taxon>
    </lineage>
</organism>
<reference evidence="2 3" key="1">
    <citation type="submission" date="2019-07" db="EMBL/GenBank/DDBJ databases">
        <title>Annotation for the trematode Paragonimus westermani.</title>
        <authorList>
            <person name="Choi Y.-J."/>
        </authorList>
    </citation>
    <scope>NUCLEOTIDE SEQUENCE [LARGE SCALE GENOMIC DNA]</scope>
    <source>
        <strain evidence="2">180907_Pwestermani</strain>
    </source>
</reference>
<evidence type="ECO:0000256" key="1">
    <source>
        <dbReference type="SAM" id="MobiDB-lite"/>
    </source>
</evidence>
<sequence>MGSPKASDANALDFSGGSRYGAESSTPPARDNLLEKHMELELMKLHIQKLEKHIELDRMKQTTSLCAQVRKNGRTELISRDFQKVKAHCLHALLKRN</sequence>
<gene>
    <name evidence="2" type="ORF">P879_07429</name>
</gene>
<proteinExistence type="predicted"/>
<protein>
    <submittedName>
        <fullName evidence="2">Uncharacterized protein</fullName>
    </submittedName>
</protein>
<evidence type="ECO:0000313" key="2">
    <source>
        <dbReference type="EMBL" id="KAF8568789.1"/>
    </source>
</evidence>
<feature type="region of interest" description="Disordered" evidence="1">
    <location>
        <begin position="1"/>
        <end position="30"/>
    </location>
</feature>
<accession>A0A8T0DLJ1</accession>
<comment type="caution">
    <text evidence="2">The sequence shown here is derived from an EMBL/GenBank/DDBJ whole genome shotgun (WGS) entry which is preliminary data.</text>
</comment>
<dbReference type="Proteomes" id="UP000699462">
    <property type="component" value="Unassembled WGS sequence"/>
</dbReference>
<dbReference type="EMBL" id="JTDF01002431">
    <property type="protein sequence ID" value="KAF8568789.1"/>
    <property type="molecule type" value="Genomic_DNA"/>
</dbReference>
<name>A0A8T0DLJ1_9TREM</name>
<keyword evidence="3" id="KW-1185">Reference proteome</keyword>